<dbReference type="RefSeq" id="WP_198747805.1">
    <property type="nucleotide sequence ID" value="NZ_JAEHTE010000023.1"/>
</dbReference>
<accession>A0A8I1EHK6</accession>
<dbReference type="InterPro" id="IPR002686">
    <property type="entry name" value="Transposase_17"/>
</dbReference>
<dbReference type="Pfam" id="PF01797">
    <property type="entry name" value="Y1_Tnp"/>
    <property type="match status" value="1"/>
</dbReference>
<dbReference type="Proteomes" id="UP000637061">
    <property type="component" value="Unassembled WGS sequence"/>
</dbReference>
<dbReference type="NCBIfam" id="NF033573">
    <property type="entry name" value="transpos_IS200"/>
    <property type="match status" value="1"/>
</dbReference>
<evidence type="ECO:0000259" key="1">
    <source>
        <dbReference type="SMART" id="SM01321"/>
    </source>
</evidence>
<reference evidence="2" key="1">
    <citation type="submission" date="2020-12" db="EMBL/GenBank/DDBJ databases">
        <title>Enhanced detection system for hospital associated transmission using whole genome sequencing surveillance.</title>
        <authorList>
            <person name="Harrison L.H."/>
            <person name="Van Tyne D."/>
            <person name="Marsh J.W."/>
            <person name="Griffith M.P."/>
            <person name="Snyder D.J."/>
            <person name="Cooper V.S."/>
            <person name="Mustapha M."/>
        </authorList>
    </citation>
    <scope>NUCLEOTIDE SEQUENCE</scope>
    <source>
        <strain evidence="2">PSB00042</strain>
    </source>
</reference>
<dbReference type="PANTHER" id="PTHR33360:SF2">
    <property type="entry name" value="TRANSPOSASE FOR INSERTION SEQUENCE ELEMENT IS200"/>
    <property type="match status" value="1"/>
</dbReference>
<dbReference type="SMART" id="SM01321">
    <property type="entry name" value="Y1_Tnp"/>
    <property type="match status" value="1"/>
</dbReference>
<evidence type="ECO:0000313" key="2">
    <source>
        <dbReference type="EMBL" id="MBI6885766.1"/>
    </source>
</evidence>
<dbReference type="EMBL" id="JAEHTE010000023">
    <property type="protein sequence ID" value="MBI6885766.1"/>
    <property type="molecule type" value="Genomic_DNA"/>
</dbReference>
<proteinExistence type="predicted"/>
<protein>
    <submittedName>
        <fullName evidence="2">IS200/IS605 family transposase</fullName>
    </submittedName>
</protein>
<dbReference type="InterPro" id="IPR036515">
    <property type="entry name" value="Transposase_17_sf"/>
</dbReference>
<sequence length="137" mass="15913">MPSTEYRSGRHVVFLIHAHLVFTPKYRKNIFENDHLVAMEGYARKVCEDLGVTLVEFNGEPNHVHLLVNYPPKLAISTLVNSLKGVTSRLLRKDFPEIEKHYWKKKTLWSRSYFVSSCGGAPLEILKKYIQDQDRPD</sequence>
<dbReference type="GO" id="GO:0003677">
    <property type="term" value="F:DNA binding"/>
    <property type="evidence" value="ECO:0007669"/>
    <property type="project" value="InterPro"/>
</dbReference>
<dbReference type="PANTHER" id="PTHR33360">
    <property type="entry name" value="TRANSPOSASE FOR INSERTION SEQUENCE ELEMENT IS200"/>
    <property type="match status" value="1"/>
</dbReference>
<dbReference type="GO" id="GO:0006313">
    <property type="term" value="P:DNA transposition"/>
    <property type="evidence" value="ECO:0007669"/>
    <property type="project" value="InterPro"/>
</dbReference>
<evidence type="ECO:0000313" key="3">
    <source>
        <dbReference type="Proteomes" id="UP000637061"/>
    </source>
</evidence>
<dbReference type="AlphaFoldDB" id="A0A8I1EHK6"/>
<name>A0A8I1EHK6_PSEPU</name>
<comment type="caution">
    <text evidence="2">The sequence shown here is derived from an EMBL/GenBank/DDBJ whole genome shotgun (WGS) entry which is preliminary data.</text>
</comment>
<feature type="domain" description="Transposase IS200-like" evidence="1">
    <location>
        <begin position="13"/>
        <end position="133"/>
    </location>
</feature>
<gene>
    <name evidence="2" type="primary">tnpA</name>
    <name evidence="2" type="ORF">JEU22_17815</name>
</gene>
<dbReference type="Gene3D" id="3.30.70.1290">
    <property type="entry name" value="Transposase IS200-like"/>
    <property type="match status" value="1"/>
</dbReference>
<dbReference type="SUPFAM" id="SSF143422">
    <property type="entry name" value="Transposase IS200-like"/>
    <property type="match status" value="1"/>
</dbReference>
<dbReference type="GO" id="GO:0004803">
    <property type="term" value="F:transposase activity"/>
    <property type="evidence" value="ECO:0007669"/>
    <property type="project" value="InterPro"/>
</dbReference>
<organism evidence="2 3">
    <name type="scientific">Pseudomonas putida</name>
    <name type="common">Arthrobacter siderocapsulatus</name>
    <dbReference type="NCBI Taxonomy" id="303"/>
    <lineage>
        <taxon>Bacteria</taxon>
        <taxon>Pseudomonadati</taxon>
        <taxon>Pseudomonadota</taxon>
        <taxon>Gammaproteobacteria</taxon>
        <taxon>Pseudomonadales</taxon>
        <taxon>Pseudomonadaceae</taxon>
        <taxon>Pseudomonas</taxon>
    </lineage>
</organism>